<protein>
    <submittedName>
        <fullName evidence="1">Uncharacterized protein</fullName>
    </submittedName>
</protein>
<accession>A0AAI8YZE2</accession>
<organism evidence="1 2">
    <name type="scientific">Lecanosticta acicola</name>
    <dbReference type="NCBI Taxonomy" id="111012"/>
    <lineage>
        <taxon>Eukaryota</taxon>
        <taxon>Fungi</taxon>
        <taxon>Dikarya</taxon>
        <taxon>Ascomycota</taxon>
        <taxon>Pezizomycotina</taxon>
        <taxon>Dothideomycetes</taxon>
        <taxon>Dothideomycetidae</taxon>
        <taxon>Mycosphaerellales</taxon>
        <taxon>Mycosphaerellaceae</taxon>
        <taxon>Lecanosticta</taxon>
    </lineage>
</organism>
<reference evidence="1" key="1">
    <citation type="submission" date="2023-11" db="EMBL/GenBank/DDBJ databases">
        <authorList>
            <person name="Alioto T."/>
            <person name="Alioto T."/>
            <person name="Gomez Garrido J."/>
        </authorList>
    </citation>
    <scope>NUCLEOTIDE SEQUENCE</scope>
</reference>
<evidence type="ECO:0000313" key="1">
    <source>
        <dbReference type="EMBL" id="CAK4024439.1"/>
    </source>
</evidence>
<evidence type="ECO:0000313" key="2">
    <source>
        <dbReference type="Proteomes" id="UP001296104"/>
    </source>
</evidence>
<proteinExistence type="predicted"/>
<dbReference type="AlphaFoldDB" id="A0AAI8YZE2"/>
<keyword evidence="2" id="KW-1185">Reference proteome</keyword>
<gene>
    <name evidence="1" type="ORF">LECACI_7A004918</name>
</gene>
<dbReference type="EMBL" id="CAVMBE010000030">
    <property type="protein sequence ID" value="CAK4024439.1"/>
    <property type="molecule type" value="Genomic_DNA"/>
</dbReference>
<comment type="caution">
    <text evidence="1">The sequence shown here is derived from an EMBL/GenBank/DDBJ whole genome shotgun (WGS) entry which is preliminary data.</text>
</comment>
<dbReference type="Proteomes" id="UP001296104">
    <property type="component" value="Unassembled WGS sequence"/>
</dbReference>
<name>A0AAI8YZE2_9PEZI</name>
<sequence>MTAPNPPVISYTLGRDGFDASELQPMEQDIRNFVNGFEAGYRPNVVFIESRKITKTPGKAEYYLLAKWTRKNQVAMQKFVPIREQSVSQRHRMD</sequence>